<dbReference type="PROSITE" id="PS51664">
    <property type="entry name" value="YCAO"/>
    <property type="match status" value="1"/>
</dbReference>
<evidence type="ECO:0000256" key="1">
    <source>
        <dbReference type="SAM" id="MobiDB-lite"/>
    </source>
</evidence>
<dbReference type="InterPro" id="IPR027624">
    <property type="entry name" value="TOMM_cyclo_SagD"/>
</dbReference>
<dbReference type="Gene3D" id="3.30.1330.230">
    <property type="match status" value="1"/>
</dbReference>
<dbReference type="Gene3D" id="3.30.40.250">
    <property type="match status" value="1"/>
</dbReference>
<sequence length="681" mass="72172">MTRADSCAPPLREPEPGVRPAPAGPRDVRGGSGTDLPSRTTTGGPLGDFCAALAARLTAGLAALTGGHGPEVAVGALGVRDELAAGAEDPAPPAAVHVLRYGHLAVVGPFAPGGGAGCPRCLARRWQGVRARALREALETGRETRAAGGGPAGTAFGVDTVAALVAAHHERPGSGADRHPYAFLVDTETLRVTRFRFVPDAECPRCGVRPADTAEGARIEPAPAPKPAPDVFRARSADDYDVPFTAFVNPAAGMLGPSVVPDLISASTSSTVGSFLLRSGDYLRECFWGGHTPSYRSSERVGLLEGLERFAGMRPRGKRTAVVAAYDELAADGAVLDPRACGLYAPEFHDAEPGVRPFDPARPIPWVWGWSLRDARPLLVPEIIAYYHAPGGLEHRFVQESSNGCASGGSLAEAVYHGLMEVVERDAFLLAWYGRAPLPEIDASASRRPETRAMIDRLAMYGYRARFFDTRVTFPIPVVTAVAERVDGGLGRLCFGAGAGLDPEAALAAGLCEIATDAVNLRRRTARDEPRLRALAADFDRVQVLHDHPLLYGLPEMAHHADFLLRGGAGRPRVALADIAATGPGALPPAEDLREDVAACVAAVAKAGFDVITVDQTMPEQRQLGFHTAGVIVPGLLPIDFGWRRQRARHLPRTRTALREAGLHERDLTAADLNPAPHPFP</sequence>
<evidence type="ECO:0000313" key="3">
    <source>
        <dbReference type="EMBL" id="NJP45437.1"/>
    </source>
</evidence>
<keyword evidence="4" id="KW-1185">Reference proteome</keyword>
<evidence type="ECO:0000313" key="4">
    <source>
        <dbReference type="Proteomes" id="UP000734511"/>
    </source>
</evidence>
<dbReference type="Proteomes" id="UP000734511">
    <property type="component" value="Unassembled WGS sequence"/>
</dbReference>
<dbReference type="NCBIfam" id="TIGR03604">
    <property type="entry name" value="TOMM_cyclo_SagD"/>
    <property type="match status" value="1"/>
</dbReference>
<dbReference type="InterPro" id="IPR022291">
    <property type="entry name" value="Bacteriocin_synth_cyclodeHase"/>
</dbReference>
<accession>A0ABX0ZR12</accession>
<gene>
    <name evidence="3" type="ORF">HCN08_18810</name>
</gene>
<reference evidence="3 4" key="1">
    <citation type="submission" date="2020-03" db="EMBL/GenBank/DDBJ databases">
        <title>WGS of actinomycetes isolated from Thailand.</title>
        <authorList>
            <person name="Thawai C."/>
        </authorList>
    </citation>
    <scope>NUCLEOTIDE SEQUENCE [LARGE SCALE GENOMIC DNA]</scope>
    <source>
        <strain evidence="3 4">PRB2-1</strain>
    </source>
</reference>
<feature type="region of interest" description="Disordered" evidence="1">
    <location>
        <begin position="1"/>
        <end position="43"/>
    </location>
</feature>
<proteinExistence type="predicted"/>
<dbReference type="Gene3D" id="3.40.50.720">
    <property type="entry name" value="NAD(P)-binding Rossmann-like Domain"/>
    <property type="match status" value="1"/>
</dbReference>
<dbReference type="RefSeq" id="WP_167984298.1">
    <property type="nucleotide sequence ID" value="NZ_JAATEJ010000015.1"/>
</dbReference>
<protein>
    <submittedName>
        <fullName evidence="3">TOMM leader peptide-binding protein</fullName>
    </submittedName>
</protein>
<name>A0ABX0ZR12_9ACTN</name>
<dbReference type="PANTHER" id="PTHR37809:SF1">
    <property type="entry name" value="RIBOSOMAL PROTEIN S12 METHYLTHIOTRANSFERASE ACCESSORY FACTOR YCAO"/>
    <property type="match status" value="1"/>
</dbReference>
<dbReference type="Pfam" id="PF02624">
    <property type="entry name" value="YcaO"/>
    <property type="match status" value="1"/>
</dbReference>
<organism evidence="3 4">
    <name type="scientific">Actinacidiphila epipremni</name>
    <dbReference type="NCBI Taxonomy" id="2053013"/>
    <lineage>
        <taxon>Bacteria</taxon>
        <taxon>Bacillati</taxon>
        <taxon>Actinomycetota</taxon>
        <taxon>Actinomycetes</taxon>
        <taxon>Kitasatosporales</taxon>
        <taxon>Streptomycetaceae</taxon>
        <taxon>Actinacidiphila</taxon>
    </lineage>
</organism>
<evidence type="ECO:0000259" key="2">
    <source>
        <dbReference type="PROSITE" id="PS51664"/>
    </source>
</evidence>
<dbReference type="NCBIfam" id="TIGR03882">
    <property type="entry name" value="cyclo_dehyd_2"/>
    <property type="match status" value="1"/>
</dbReference>
<dbReference type="Gene3D" id="3.30.160.660">
    <property type="match status" value="1"/>
</dbReference>
<comment type="caution">
    <text evidence="3">The sequence shown here is derived from an EMBL/GenBank/DDBJ whole genome shotgun (WGS) entry which is preliminary data.</text>
</comment>
<dbReference type="PANTHER" id="PTHR37809">
    <property type="entry name" value="RIBOSOMAL PROTEIN S12 METHYLTHIOTRANSFERASE ACCESSORY FACTOR YCAO"/>
    <property type="match status" value="1"/>
</dbReference>
<feature type="domain" description="YcaO" evidence="2">
    <location>
        <begin position="290"/>
        <end position="681"/>
    </location>
</feature>
<dbReference type="InterPro" id="IPR003776">
    <property type="entry name" value="YcaO-like_dom"/>
</dbReference>
<dbReference type="EMBL" id="JAATEJ010000015">
    <property type="protein sequence ID" value="NJP45437.1"/>
    <property type="molecule type" value="Genomic_DNA"/>
</dbReference>